<protein>
    <recommendedName>
        <fullName evidence="8">Putative NAD(P)H nitroreductase</fullName>
        <ecNumber evidence="8">1.-.-.-</ecNumber>
    </recommendedName>
</protein>
<dbReference type="InterPro" id="IPR052530">
    <property type="entry name" value="NAD(P)H_nitroreductase"/>
</dbReference>
<dbReference type="SUPFAM" id="SSF55469">
    <property type="entry name" value="FMN-dependent nitroreductase-like"/>
    <property type="match status" value="1"/>
</dbReference>
<comment type="similarity">
    <text evidence="2 8">Belongs to the nitroreductase family.</text>
</comment>
<keyword evidence="7 8" id="KW-0520">NAD</keyword>
<dbReference type="CDD" id="cd02135">
    <property type="entry name" value="YdjA-like"/>
    <property type="match status" value="1"/>
</dbReference>
<keyword evidence="6 8" id="KW-0560">Oxidoreductase</keyword>
<evidence type="ECO:0000256" key="8">
    <source>
        <dbReference type="PIRNR" id="PIRNR000232"/>
    </source>
</evidence>
<keyword evidence="11" id="KW-1185">Reference proteome</keyword>
<gene>
    <name evidence="10" type="ORF">H9642_13065</name>
</gene>
<keyword evidence="4 8" id="KW-0288">FMN</keyword>
<sequence>MEALDLLLNRVSVPRLYEPAPDAAQRDLLFRAALRAPDHGQLHPWRFLTIEGEARQRLGELFAQAVAAGPQVKPEQLDRARGLPLRAPLLVAVIASPKAHAKIPLSEQILSAGCAAHGIILAAHALGLGAMWRSGDLSHDPVVKAGLGLSSSEQIVGFVYLGRVEGERRIPLLLKPADFVDAWIG</sequence>
<evidence type="ECO:0000256" key="2">
    <source>
        <dbReference type="ARBA" id="ARBA00007118"/>
    </source>
</evidence>
<evidence type="ECO:0000256" key="5">
    <source>
        <dbReference type="ARBA" id="ARBA00022857"/>
    </source>
</evidence>
<keyword evidence="3 8" id="KW-0285">Flavoprotein</keyword>
<dbReference type="InterPro" id="IPR026021">
    <property type="entry name" value="YdjA-like"/>
</dbReference>
<dbReference type="PANTHER" id="PTHR43821">
    <property type="entry name" value="NAD(P)H NITROREDUCTASE YDJA-RELATED"/>
    <property type="match status" value="1"/>
</dbReference>
<evidence type="ECO:0000256" key="3">
    <source>
        <dbReference type="ARBA" id="ARBA00022630"/>
    </source>
</evidence>
<dbReference type="EMBL" id="JACSQG010000007">
    <property type="protein sequence ID" value="MBD7978113.1"/>
    <property type="molecule type" value="Genomic_DNA"/>
</dbReference>
<proteinExistence type="inferred from homology"/>
<reference evidence="10 11" key="1">
    <citation type="submission" date="2020-08" db="EMBL/GenBank/DDBJ databases">
        <title>A Genomic Blueprint of the Chicken Gut Microbiome.</title>
        <authorList>
            <person name="Gilroy R."/>
            <person name="Ravi A."/>
            <person name="Getino M."/>
            <person name="Pursley I."/>
            <person name="Horton D.L."/>
            <person name="Alikhan N.-F."/>
            <person name="Baker D."/>
            <person name="Gharbi K."/>
            <person name="Hall N."/>
            <person name="Watson M."/>
            <person name="Adriaenssens E.M."/>
            <person name="Foster-Nyarko E."/>
            <person name="Jarju S."/>
            <person name="Secka A."/>
            <person name="Antonio M."/>
            <person name="Oren A."/>
            <person name="Chaudhuri R."/>
            <person name="La Ragione R.M."/>
            <person name="Hildebrand F."/>
            <person name="Pallen M.J."/>
        </authorList>
    </citation>
    <scope>NUCLEOTIDE SEQUENCE [LARGE SCALE GENOMIC DNA]</scope>
    <source>
        <strain evidence="10 11">Sa2CUA2</strain>
    </source>
</reference>
<organism evidence="10 11">
    <name type="scientific">Serpens gallinarum</name>
    <dbReference type="NCBI Taxonomy" id="2763075"/>
    <lineage>
        <taxon>Bacteria</taxon>
        <taxon>Pseudomonadati</taxon>
        <taxon>Pseudomonadota</taxon>
        <taxon>Gammaproteobacteria</taxon>
        <taxon>Pseudomonadales</taxon>
        <taxon>Pseudomonadaceae</taxon>
        <taxon>Pseudomonas</taxon>
    </lineage>
</organism>
<dbReference type="PANTHER" id="PTHR43821:SF1">
    <property type="entry name" value="NAD(P)H NITROREDUCTASE YDJA-RELATED"/>
    <property type="match status" value="1"/>
</dbReference>
<dbReference type="Gene3D" id="3.40.109.10">
    <property type="entry name" value="NADH Oxidase"/>
    <property type="match status" value="1"/>
</dbReference>
<evidence type="ECO:0000313" key="11">
    <source>
        <dbReference type="Proteomes" id="UP000611945"/>
    </source>
</evidence>
<evidence type="ECO:0000256" key="6">
    <source>
        <dbReference type="ARBA" id="ARBA00023002"/>
    </source>
</evidence>
<dbReference type="EC" id="1.-.-.-" evidence="8"/>
<evidence type="ECO:0000256" key="1">
    <source>
        <dbReference type="ARBA" id="ARBA00001917"/>
    </source>
</evidence>
<dbReference type="Proteomes" id="UP000611945">
    <property type="component" value="Unassembled WGS sequence"/>
</dbReference>
<comment type="caution">
    <text evidence="10">The sequence shown here is derived from an EMBL/GenBank/DDBJ whole genome shotgun (WGS) entry which is preliminary data.</text>
</comment>
<evidence type="ECO:0000256" key="7">
    <source>
        <dbReference type="ARBA" id="ARBA00023027"/>
    </source>
</evidence>
<evidence type="ECO:0000256" key="4">
    <source>
        <dbReference type="ARBA" id="ARBA00022643"/>
    </source>
</evidence>
<evidence type="ECO:0000259" key="9">
    <source>
        <dbReference type="Pfam" id="PF00881"/>
    </source>
</evidence>
<dbReference type="Pfam" id="PF00881">
    <property type="entry name" value="Nitroreductase"/>
    <property type="match status" value="1"/>
</dbReference>
<comment type="cofactor">
    <cofactor evidence="1 8">
        <name>FMN</name>
        <dbReference type="ChEBI" id="CHEBI:58210"/>
    </cofactor>
</comment>
<dbReference type="PIRSF" id="PIRSF000232">
    <property type="entry name" value="YdjA"/>
    <property type="match status" value="1"/>
</dbReference>
<evidence type="ECO:0000313" key="10">
    <source>
        <dbReference type="EMBL" id="MBD7978113.1"/>
    </source>
</evidence>
<dbReference type="InterPro" id="IPR000415">
    <property type="entry name" value="Nitroreductase-like"/>
</dbReference>
<dbReference type="RefSeq" id="WP_251836893.1">
    <property type="nucleotide sequence ID" value="NZ_JACSQG010000007.1"/>
</dbReference>
<dbReference type="InterPro" id="IPR029479">
    <property type="entry name" value="Nitroreductase"/>
</dbReference>
<feature type="domain" description="Nitroreductase" evidence="9">
    <location>
        <begin position="18"/>
        <end position="163"/>
    </location>
</feature>
<keyword evidence="5 8" id="KW-0521">NADP</keyword>
<name>A0ABR8TQQ5_9PSED</name>
<accession>A0ABR8TQQ5</accession>